<gene>
    <name evidence="1" type="ORF">MGMO_105c00630</name>
</gene>
<keyword evidence="2" id="KW-1185">Reference proteome</keyword>
<comment type="caution">
    <text evidence="1">The sequence shown here is derived from an EMBL/GenBank/DDBJ whole genome shotgun (WGS) entry which is preliminary data.</text>
</comment>
<proteinExistence type="predicted"/>
<name>V5BYS1_9GAMM</name>
<dbReference type="AlphaFoldDB" id="V5BYS1"/>
<evidence type="ECO:0000313" key="2">
    <source>
        <dbReference type="Proteomes" id="UP000017842"/>
    </source>
</evidence>
<protein>
    <submittedName>
        <fullName evidence="1">Uncharacterized protein</fullName>
    </submittedName>
</protein>
<dbReference type="Proteomes" id="UP000017842">
    <property type="component" value="Unassembled WGS sequence"/>
</dbReference>
<accession>V5BYS1</accession>
<dbReference type="EMBL" id="AYLO01000100">
    <property type="protein sequence ID" value="ESS71407.1"/>
    <property type="molecule type" value="Genomic_DNA"/>
</dbReference>
<evidence type="ECO:0000313" key="1">
    <source>
        <dbReference type="EMBL" id="ESS71407.1"/>
    </source>
</evidence>
<sequence>MIFKAMLSEYTLFIVVDLFLTLFSSQFVYCGHSKNPSIAFLTVCFLI</sequence>
<organism evidence="1 2">
    <name type="scientific">Methyloglobulus morosus KoM1</name>
    <dbReference type="NCBI Taxonomy" id="1116472"/>
    <lineage>
        <taxon>Bacteria</taxon>
        <taxon>Pseudomonadati</taxon>
        <taxon>Pseudomonadota</taxon>
        <taxon>Gammaproteobacteria</taxon>
        <taxon>Methylococcales</taxon>
        <taxon>Methylococcaceae</taxon>
        <taxon>Methyloglobulus</taxon>
    </lineage>
</organism>
<reference evidence="1 2" key="1">
    <citation type="journal article" date="2013" name="Genome Announc.">
        <title>Draft Genome Sequence of the Methanotrophic Gammaproteobacterium Methyloglobulus morosus DSM 22980 Strain KoM1.</title>
        <authorList>
            <person name="Poehlein A."/>
            <person name="Deutzmann J.S."/>
            <person name="Daniel R."/>
            <person name="Simeonova D.D."/>
        </authorList>
    </citation>
    <scope>NUCLEOTIDE SEQUENCE [LARGE SCALE GENOMIC DNA]</scope>
    <source>
        <strain evidence="1 2">KoM1</strain>
    </source>
</reference>